<dbReference type="NCBIfam" id="TIGR00426">
    <property type="entry name" value="competence protein ComEA helix-hairpin-helix repeat region"/>
    <property type="match status" value="1"/>
</dbReference>
<evidence type="ECO:0000259" key="2">
    <source>
        <dbReference type="SMART" id="SM00278"/>
    </source>
</evidence>
<dbReference type="InterPro" id="IPR010994">
    <property type="entry name" value="RuvA_2-like"/>
</dbReference>
<keyword evidence="1" id="KW-0472">Membrane</keyword>
<dbReference type="SMART" id="SM00278">
    <property type="entry name" value="HhH1"/>
    <property type="match status" value="2"/>
</dbReference>
<feature type="domain" description="Helix-hairpin-helix DNA-binding motif class 1" evidence="2">
    <location>
        <begin position="178"/>
        <end position="197"/>
    </location>
</feature>
<dbReference type="RefSeq" id="WP_230098293.1">
    <property type="nucleotide sequence ID" value="NZ_CAKKNT010000005.1"/>
</dbReference>
<dbReference type="Proteomes" id="UP000789719">
    <property type="component" value="Unassembled WGS sequence"/>
</dbReference>
<dbReference type="Gene3D" id="1.10.150.280">
    <property type="entry name" value="AF1531-like domain"/>
    <property type="match status" value="1"/>
</dbReference>
<accession>A0ABN8BNU0</accession>
<dbReference type="InterPro" id="IPR019554">
    <property type="entry name" value="Soluble_ligand-bd"/>
</dbReference>
<dbReference type="PANTHER" id="PTHR21180">
    <property type="entry name" value="ENDONUCLEASE/EXONUCLEASE/PHOSPHATASE FAMILY DOMAIN-CONTAINING PROTEIN 1"/>
    <property type="match status" value="1"/>
</dbReference>
<dbReference type="SUPFAM" id="SSF47781">
    <property type="entry name" value="RuvA domain 2-like"/>
    <property type="match status" value="1"/>
</dbReference>
<comment type="caution">
    <text evidence="3">The sequence shown here is derived from an EMBL/GenBank/DDBJ whole genome shotgun (WGS) entry which is preliminary data.</text>
</comment>
<dbReference type="Pfam" id="PF12836">
    <property type="entry name" value="HHH_3"/>
    <property type="match status" value="1"/>
</dbReference>
<dbReference type="PANTHER" id="PTHR21180:SF32">
    <property type="entry name" value="ENDONUCLEASE_EXONUCLEASE_PHOSPHATASE FAMILY DOMAIN-CONTAINING PROTEIN 1"/>
    <property type="match status" value="1"/>
</dbReference>
<proteinExistence type="predicted"/>
<feature type="transmembrane region" description="Helical" evidence="1">
    <location>
        <begin position="12"/>
        <end position="33"/>
    </location>
</feature>
<dbReference type="Pfam" id="PF10531">
    <property type="entry name" value="SLBB"/>
    <property type="match status" value="1"/>
</dbReference>
<dbReference type="Gene3D" id="3.10.560.10">
    <property type="entry name" value="Outer membrane lipoprotein wza domain like"/>
    <property type="match status" value="1"/>
</dbReference>
<name>A0ABN8BNU0_9LACO</name>
<keyword evidence="1" id="KW-1133">Transmembrane helix</keyword>
<keyword evidence="1" id="KW-0812">Transmembrane</keyword>
<evidence type="ECO:0000313" key="4">
    <source>
        <dbReference type="Proteomes" id="UP000789719"/>
    </source>
</evidence>
<organism evidence="3 4">
    <name type="scientific">Periweissella ghanensis</name>
    <dbReference type="NCBI Taxonomy" id="467997"/>
    <lineage>
        <taxon>Bacteria</taxon>
        <taxon>Bacillati</taxon>
        <taxon>Bacillota</taxon>
        <taxon>Bacilli</taxon>
        <taxon>Lactobacillales</taxon>
        <taxon>Lactobacillaceae</taxon>
        <taxon>Periweissella</taxon>
    </lineage>
</organism>
<gene>
    <name evidence="3" type="primary">comEA</name>
    <name evidence="3" type="ORF">WGH24286_00608</name>
</gene>
<reference evidence="3 4" key="1">
    <citation type="submission" date="2021-11" db="EMBL/GenBank/DDBJ databases">
        <authorList>
            <person name="Depoorter E."/>
        </authorList>
    </citation>
    <scope>NUCLEOTIDE SEQUENCE [LARGE SCALE GENOMIC DNA]</scope>
    <source>
        <strain evidence="3 4">LMG 24286</strain>
    </source>
</reference>
<protein>
    <submittedName>
        <fullName evidence="3">ComE operon protein 1</fullName>
    </submittedName>
</protein>
<sequence length="230" mass="24656">MKWWEKLKQNYRIMAFGVIALLALISLVIGIIAKPTAHEPHNDFKSLNKAALASTTRVSSAATAATSRKEQVRAYVDVKGAVAHPGVYPLVTDARLETVLALAGGALATADLNQLNLAQTVKDQQIVYVPKKGEQIPVQLQMNQGLSTGNTSNATANLGGGASGSNHKIVNLNTATKEDLQTLTGVGARKADAILQYRQEHGQFKTIDELKEVDGIGEKTFIKLKPYLGV</sequence>
<dbReference type="InterPro" id="IPR004509">
    <property type="entry name" value="Competence_ComEA_HhH"/>
</dbReference>
<evidence type="ECO:0000313" key="3">
    <source>
        <dbReference type="EMBL" id="CAH0418192.1"/>
    </source>
</evidence>
<dbReference type="InterPro" id="IPR051675">
    <property type="entry name" value="Endo/Exo/Phosphatase_dom_1"/>
</dbReference>
<keyword evidence="4" id="KW-1185">Reference proteome</keyword>
<feature type="domain" description="Helix-hairpin-helix DNA-binding motif class 1" evidence="2">
    <location>
        <begin position="208"/>
        <end position="227"/>
    </location>
</feature>
<dbReference type="InterPro" id="IPR003583">
    <property type="entry name" value="Hlx-hairpin-Hlx_DNA-bd_motif"/>
</dbReference>
<evidence type="ECO:0000256" key="1">
    <source>
        <dbReference type="SAM" id="Phobius"/>
    </source>
</evidence>
<dbReference type="EMBL" id="CAKKNT010000005">
    <property type="protein sequence ID" value="CAH0418192.1"/>
    <property type="molecule type" value="Genomic_DNA"/>
</dbReference>